<proteinExistence type="predicted"/>
<keyword evidence="1" id="KW-0472">Membrane</keyword>
<feature type="transmembrane region" description="Helical" evidence="1">
    <location>
        <begin position="42"/>
        <end position="64"/>
    </location>
</feature>
<dbReference type="RefSeq" id="WP_057820410.1">
    <property type="nucleotide sequence ID" value="NZ_AZEC01000006.1"/>
</dbReference>
<reference evidence="2 3" key="1">
    <citation type="journal article" date="2015" name="Genome Announc.">
        <title>Expanding the biotechnology potential of lactobacilli through comparative genomics of 213 strains and associated genera.</title>
        <authorList>
            <person name="Sun Z."/>
            <person name="Harris H.M."/>
            <person name="McCann A."/>
            <person name="Guo C."/>
            <person name="Argimon S."/>
            <person name="Zhang W."/>
            <person name="Yang X."/>
            <person name="Jeffery I.B."/>
            <person name="Cooney J.C."/>
            <person name="Kagawa T.F."/>
            <person name="Liu W."/>
            <person name="Song Y."/>
            <person name="Salvetti E."/>
            <person name="Wrobel A."/>
            <person name="Rasinkangas P."/>
            <person name="Parkhill J."/>
            <person name="Rea M.C."/>
            <person name="O'Sullivan O."/>
            <person name="Ritari J."/>
            <person name="Douillard F.P."/>
            <person name="Paul Ross R."/>
            <person name="Yang R."/>
            <person name="Briner A.E."/>
            <person name="Felis G.E."/>
            <person name="de Vos W.M."/>
            <person name="Barrangou R."/>
            <person name="Klaenhammer T.R."/>
            <person name="Caufield P.W."/>
            <person name="Cui Y."/>
            <person name="Zhang H."/>
            <person name="O'Toole P.W."/>
        </authorList>
    </citation>
    <scope>NUCLEOTIDE SEQUENCE [LARGE SCALE GENOMIC DNA]</scope>
    <source>
        <strain evidence="2 3">DSM 12744</strain>
    </source>
</reference>
<dbReference type="OrthoDB" id="2291499at2"/>
<keyword evidence="3" id="KW-1185">Reference proteome</keyword>
<evidence type="ECO:0000313" key="2">
    <source>
        <dbReference type="EMBL" id="KRL12801.1"/>
    </source>
</evidence>
<keyword evidence="1" id="KW-1133">Transmembrane helix</keyword>
<evidence type="ECO:0000313" key="3">
    <source>
        <dbReference type="Proteomes" id="UP000051330"/>
    </source>
</evidence>
<dbReference type="Proteomes" id="UP000051330">
    <property type="component" value="Unassembled WGS sequence"/>
</dbReference>
<dbReference type="PATRIC" id="fig|1423792.3.peg.2848"/>
<accession>A0A0R1MXP1</accession>
<evidence type="ECO:0008006" key="4">
    <source>
        <dbReference type="Google" id="ProtNLM"/>
    </source>
</evidence>
<gene>
    <name evidence="2" type="ORF">FD09_GL002788</name>
</gene>
<organism evidence="2 3">
    <name type="scientific">Schleiferilactobacillus perolens DSM 12744</name>
    <dbReference type="NCBI Taxonomy" id="1423792"/>
    <lineage>
        <taxon>Bacteria</taxon>
        <taxon>Bacillati</taxon>
        <taxon>Bacillota</taxon>
        <taxon>Bacilli</taxon>
        <taxon>Lactobacillales</taxon>
        <taxon>Lactobacillaceae</taxon>
        <taxon>Schleiferilactobacillus</taxon>
    </lineage>
</organism>
<comment type="caution">
    <text evidence="2">The sequence shown here is derived from an EMBL/GenBank/DDBJ whole genome shotgun (WGS) entry which is preliminary data.</text>
</comment>
<name>A0A0R1MXP1_9LACO</name>
<protein>
    <recommendedName>
        <fullName evidence="4">DUF4179 domain-containing protein</fullName>
    </recommendedName>
</protein>
<dbReference type="STRING" id="1423792.FD09_GL002788"/>
<sequence>MNTDFHKTIETIPVPENLVSAAIARGISDAAPRQRRTNRRHWAIMGAAATVLLAGTAVIAPVSIQAGGIIPAFTQLLDKEMAKTHYFDDTMDAILGDLADTDNYHKLSVPAQEVGGIKVQPIGTITTAGVAAVIVDYTGPGIQPDHLRQQMVKVQQTNGQAIMDTNFNFGKIVLGHYRQVIAFYTIGPDPAAVTGIKLQLTDINGVHQTVDFGNIPLQQPPMKDVPIQQTISAAVPFGGKVTGHLVNAKTTGTSMVINYTTAFTITDEMTKKQISNYQQAAWISEAKLVDAAGKEVGMLQLASGGQFLNTKTTGKQVTTQFSSTFAKIYTTGAATKHKLTTAPAGTQVKFVLEIPSKSGHERQTVGSFTVPLKSLLEK</sequence>
<dbReference type="AlphaFoldDB" id="A0A0R1MXP1"/>
<dbReference type="EMBL" id="AZEC01000006">
    <property type="protein sequence ID" value="KRL12801.1"/>
    <property type="molecule type" value="Genomic_DNA"/>
</dbReference>
<keyword evidence="1" id="KW-0812">Transmembrane</keyword>
<evidence type="ECO:0000256" key="1">
    <source>
        <dbReference type="SAM" id="Phobius"/>
    </source>
</evidence>